<evidence type="ECO:0000313" key="14">
    <source>
        <dbReference type="EMBL" id="AKG91066.1"/>
    </source>
</evidence>
<dbReference type="FunCoup" id="A0A0F7DBG8">
    <property type="interactions" value="1"/>
</dbReference>
<dbReference type="SUPFAM" id="SSF81301">
    <property type="entry name" value="Nucleotidyltransferase"/>
    <property type="match status" value="1"/>
</dbReference>
<dbReference type="HOGENOM" id="CLU_130257_10_3_2"/>
<dbReference type="Pfam" id="PF01909">
    <property type="entry name" value="NTP_transf_2"/>
    <property type="match status" value="1"/>
</dbReference>
<name>A0A0F7DBG8_9EURY</name>
<dbReference type="Proteomes" id="UP000034723">
    <property type="component" value="Chromosome"/>
</dbReference>
<dbReference type="GO" id="GO:0005524">
    <property type="term" value="F:ATP binding"/>
    <property type="evidence" value="ECO:0007669"/>
    <property type="project" value="UniProtKB-KW"/>
</dbReference>
<dbReference type="GO" id="GO:0070733">
    <property type="term" value="F:AMPylase activity"/>
    <property type="evidence" value="ECO:0007669"/>
    <property type="project" value="UniProtKB-EC"/>
</dbReference>
<evidence type="ECO:0000256" key="11">
    <source>
        <dbReference type="ARBA" id="ARBA00047518"/>
    </source>
</evidence>
<dbReference type="InParanoid" id="A0A0F7DBG8"/>
<evidence type="ECO:0000256" key="4">
    <source>
        <dbReference type="ARBA" id="ARBA00022695"/>
    </source>
</evidence>
<gene>
    <name evidence="14" type="ORF">GAH_01647</name>
</gene>
<reference evidence="14 15" key="1">
    <citation type="submission" date="2015-04" db="EMBL/GenBank/DDBJ databases">
        <title>The complete genome sequence of the hyperthermophilic, obligate iron-reducing archaeon Geoglobus ahangari strain 234T.</title>
        <authorList>
            <person name="Manzella M.P."/>
            <person name="Holmes D.E."/>
            <person name="Rocheleau J.M."/>
            <person name="Chung A."/>
            <person name="Reguera G."/>
            <person name="Kashefi K."/>
        </authorList>
    </citation>
    <scope>NUCLEOTIDE SEQUENCE [LARGE SCALE GENOMIC DNA]</scope>
    <source>
        <strain evidence="14 15">234</strain>
    </source>
</reference>
<keyword evidence="6" id="KW-0547">Nucleotide-binding</keyword>
<keyword evidence="8" id="KW-0460">Magnesium</keyword>
<evidence type="ECO:0000256" key="7">
    <source>
        <dbReference type="ARBA" id="ARBA00022840"/>
    </source>
</evidence>
<dbReference type="InterPro" id="IPR052038">
    <property type="entry name" value="Type-VII_TA_antitoxin"/>
</dbReference>
<organism evidence="14 15">
    <name type="scientific">Geoglobus ahangari</name>
    <dbReference type="NCBI Taxonomy" id="113653"/>
    <lineage>
        <taxon>Archaea</taxon>
        <taxon>Methanobacteriati</taxon>
        <taxon>Methanobacteriota</taxon>
        <taxon>Archaeoglobi</taxon>
        <taxon>Archaeoglobales</taxon>
        <taxon>Archaeoglobaceae</taxon>
        <taxon>Geoglobus</taxon>
    </lineage>
</organism>
<evidence type="ECO:0000256" key="1">
    <source>
        <dbReference type="ARBA" id="ARBA00001946"/>
    </source>
</evidence>
<evidence type="ECO:0000256" key="6">
    <source>
        <dbReference type="ARBA" id="ARBA00022741"/>
    </source>
</evidence>
<dbReference type="GO" id="GO:0046872">
    <property type="term" value="F:metal ion binding"/>
    <property type="evidence" value="ECO:0007669"/>
    <property type="project" value="UniProtKB-KW"/>
</dbReference>
<comment type="catalytic activity">
    <reaction evidence="11">
        <text>O-(5'-adenylyl)-L-tyrosyl-[protein] + ATP = O-[5'-(adenylyl-(5'-&gt;3')-adenylyl)]-L-tyrosyl-[protein] + diphosphate</text>
        <dbReference type="Rhea" id="RHEA:66528"/>
        <dbReference type="Rhea" id="RHEA-COMP:13846"/>
        <dbReference type="Rhea" id="RHEA-COMP:17046"/>
        <dbReference type="ChEBI" id="CHEBI:30616"/>
        <dbReference type="ChEBI" id="CHEBI:33019"/>
        <dbReference type="ChEBI" id="CHEBI:83624"/>
        <dbReference type="ChEBI" id="CHEBI:167160"/>
    </reaction>
</comment>
<comment type="cofactor">
    <cofactor evidence="1">
        <name>Mg(2+)</name>
        <dbReference type="ChEBI" id="CHEBI:18420"/>
    </cofactor>
</comment>
<evidence type="ECO:0000259" key="13">
    <source>
        <dbReference type="Pfam" id="PF01909"/>
    </source>
</evidence>
<dbReference type="PANTHER" id="PTHR33571:SF14">
    <property type="entry name" value="PROTEIN ADENYLYLTRANSFERASE MJ0435-RELATED"/>
    <property type="match status" value="1"/>
</dbReference>
<dbReference type="PANTHER" id="PTHR33571">
    <property type="entry name" value="SSL8005 PROTEIN"/>
    <property type="match status" value="1"/>
</dbReference>
<dbReference type="RefSeq" id="WP_048096021.1">
    <property type="nucleotide sequence ID" value="NZ_CP011267.1"/>
</dbReference>
<evidence type="ECO:0000313" key="15">
    <source>
        <dbReference type="Proteomes" id="UP000034723"/>
    </source>
</evidence>
<evidence type="ECO:0000256" key="8">
    <source>
        <dbReference type="ARBA" id="ARBA00022842"/>
    </source>
</evidence>
<dbReference type="Gene3D" id="3.30.460.10">
    <property type="entry name" value="Beta Polymerase, domain 2"/>
    <property type="match status" value="1"/>
</dbReference>
<dbReference type="CDD" id="cd05403">
    <property type="entry name" value="NT_KNTase_like"/>
    <property type="match status" value="1"/>
</dbReference>
<keyword evidence="7" id="KW-0067">ATP-binding</keyword>
<accession>A0A0F7DBG8</accession>
<keyword evidence="4" id="KW-0548">Nucleotidyltransferase</keyword>
<keyword evidence="15" id="KW-1185">Reference proteome</keyword>
<keyword evidence="3 14" id="KW-0808">Transferase</keyword>
<protein>
    <recommendedName>
        <fullName evidence="9">protein adenylyltransferase</fullName>
        <ecNumber evidence="9">2.7.7.108</ecNumber>
    </recommendedName>
</protein>
<keyword evidence="5" id="KW-0479">Metal-binding</keyword>
<dbReference type="AlphaFoldDB" id="A0A0F7DBG8"/>
<dbReference type="InterPro" id="IPR002934">
    <property type="entry name" value="Polymerase_NTP_transf_dom"/>
</dbReference>
<evidence type="ECO:0000256" key="2">
    <source>
        <dbReference type="ARBA" id="ARBA00022649"/>
    </source>
</evidence>
<evidence type="ECO:0000256" key="5">
    <source>
        <dbReference type="ARBA" id="ARBA00022723"/>
    </source>
</evidence>
<dbReference type="InterPro" id="IPR043519">
    <property type="entry name" value="NT_sf"/>
</dbReference>
<feature type="domain" description="Polymerase nucleotidyl transferase" evidence="13">
    <location>
        <begin position="12"/>
        <end position="97"/>
    </location>
</feature>
<evidence type="ECO:0000256" key="12">
    <source>
        <dbReference type="ARBA" id="ARBA00048696"/>
    </source>
</evidence>
<proteinExistence type="inferred from homology"/>
<evidence type="ECO:0000256" key="9">
    <source>
        <dbReference type="ARBA" id="ARBA00034531"/>
    </source>
</evidence>
<dbReference type="STRING" id="113653.GAH_01647"/>
<dbReference type="GeneID" id="24804215"/>
<dbReference type="PATRIC" id="fig|113653.22.peg.1621"/>
<sequence length="98" mass="11380">MNTLEDIKKTLSSQKEEIRRKYGVRIIGIFGSYARGEQSEVSDVDVLVEIERPIGLKFFELWDELETTLGVKVDLLTVNAVKQKRMLWESIMEDLVYV</sequence>
<comment type="catalytic activity">
    <reaction evidence="12">
        <text>L-tyrosyl-[protein] + ATP = O-(5'-adenylyl)-L-tyrosyl-[protein] + diphosphate</text>
        <dbReference type="Rhea" id="RHEA:54288"/>
        <dbReference type="Rhea" id="RHEA-COMP:10136"/>
        <dbReference type="Rhea" id="RHEA-COMP:13846"/>
        <dbReference type="ChEBI" id="CHEBI:30616"/>
        <dbReference type="ChEBI" id="CHEBI:33019"/>
        <dbReference type="ChEBI" id="CHEBI:46858"/>
        <dbReference type="ChEBI" id="CHEBI:83624"/>
        <dbReference type="EC" id="2.7.7.108"/>
    </reaction>
</comment>
<dbReference type="EMBL" id="CP011267">
    <property type="protein sequence ID" value="AKG91066.1"/>
    <property type="molecule type" value="Genomic_DNA"/>
</dbReference>
<evidence type="ECO:0000256" key="3">
    <source>
        <dbReference type="ARBA" id="ARBA00022679"/>
    </source>
</evidence>
<comment type="similarity">
    <text evidence="10">Belongs to the MntA antitoxin family.</text>
</comment>
<dbReference type="KEGG" id="gah:GAH_01647"/>
<dbReference type="OrthoDB" id="50428at2157"/>
<keyword evidence="2" id="KW-1277">Toxin-antitoxin system</keyword>
<dbReference type="EC" id="2.7.7.108" evidence="9"/>
<evidence type="ECO:0000256" key="10">
    <source>
        <dbReference type="ARBA" id="ARBA00038276"/>
    </source>
</evidence>